<dbReference type="Pfam" id="PF09712">
    <property type="entry name" value="PHA_synth_III_E"/>
    <property type="match status" value="1"/>
</dbReference>
<comment type="pathway">
    <text evidence="1">Biopolymer metabolism; poly-(R)-3-hydroxybutanoate biosynthesis.</text>
</comment>
<evidence type="ECO:0000313" key="6">
    <source>
        <dbReference type="EMBL" id="MEJ8851007.1"/>
    </source>
</evidence>
<evidence type="ECO:0000256" key="3">
    <source>
        <dbReference type="ARBA" id="ARBA00022752"/>
    </source>
</evidence>
<comment type="caution">
    <text evidence="6">The sequence shown here is derived from an EMBL/GenBank/DDBJ whole genome shotgun (WGS) entry which is preliminary data.</text>
</comment>
<feature type="compositionally biased region" description="Basic residues" evidence="5">
    <location>
        <begin position="300"/>
        <end position="311"/>
    </location>
</feature>
<dbReference type="RefSeq" id="WP_340346517.1">
    <property type="nucleotide sequence ID" value="NZ_JBBKZT010000019.1"/>
</dbReference>
<reference evidence="6 7" key="1">
    <citation type="submission" date="2024-03" db="EMBL/GenBank/DDBJ databases">
        <title>Novel species of the genus Variovorax.</title>
        <authorList>
            <person name="Liu Q."/>
            <person name="Xin Y.-H."/>
        </authorList>
    </citation>
    <scope>NUCLEOTIDE SEQUENCE [LARGE SCALE GENOMIC DNA]</scope>
    <source>
        <strain evidence="6 7">KACC 18900</strain>
    </source>
</reference>
<sequence>MSGPSDAIPSWMNTWADSMPSFMKAMIPATSDAPAGETAKSAMEEQFAALHATWKESIEKWAALAKEGTRPDALTPEALLALFSPARWSGPGADAFDTGLRAVLEGPKYATLWNMDRELLQLQQRAAERDKAVRAYQAIEQQAWNKAFERFAASFAAQGSVPSTWRGLTDRWLAIANDTLIEAHRTDEFVQAQSRMLRAASEYRLQERHLAEAWCAASHIPTRTEMDEMQRVVTELRRELRLQRRQLAALTTAPSLATKAPARASKTPALATKKTPAPRKLSKPEPQGRTAAVTNTRRTAAAKKPRRSAQA</sequence>
<evidence type="ECO:0000256" key="2">
    <source>
        <dbReference type="ARBA" id="ARBA00019066"/>
    </source>
</evidence>
<evidence type="ECO:0000256" key="5">
    <source>
        <dbReference type="SAM" id="MobiDB-lite"/>
    </source>
</evidence>
<proteinExistence type="predicted"/>
<feature type="coiled-coil region" evidence="4">
    <location>
        <begin position="226"/>
        <end position="253"/>
    </location>
</feature>
<dbReference type="InterPro" id="IPR010123">
    <property type="entry name" value="PHA_synth_III_E"/>
</dbReference>
<keyword evidence="7" id="KW-1185">Reference proteome</keyword>
<feature type="compositionally biased region" description="Low complexity" evidence="5">
    <location>
        <begin position="289"/>
        <end position="299"/>
    </location>
</feature>
<evidence type="ECO:0000256" key="4">
    <source>
        <dbReference type="SAM" id="Coils"/>
    </source>
</evidence>
<name>A0ABU8WTZ7_9BURK</name>
<evidence type="ECO:0000313" key="7">
    <source>
        <dbReference type="Proteomes" id="UP001385892"/>
    </source>
</evidence>
<feature type="compositionally biased region" description="Low complexity" evidence="5">
    <location>
        <begin position="253"/>
        <end position="262"/>
    </location>
</feature>
<feature type="region of interest" description="Disordered" evidence="5">
    <location>
        <begin position="253"/>
        <end position="311"/>
    </location>
</feature>
<organism evidence="6 7">
    <name type="scientific">Variovorax rhizosphaerae</name>
    <dbReference type="NCBI Taxonomy" id="1836200"/>
    <lineage>
        <taxon>Bacteria</taxon>
        <taxon>Pseudomonadati</taxon>
        <taxon>Pseudomonadota</taxon>
        <taxon>Betaproteobacteria</taxon>
        <taxon>Burkholderiales</taxon>
        <taxon>Comamonadaceae</taxon>
        <taxon>Variovorax</taxon>
    </lineage>
</organism>
<keyword evidence="3" id="KW-0583">PHB biosynthesis</keyword>
<gene>
    <name evidence="6" type="ORF">WKW82_30505</name>
</gene>
<evidence type="ECO:0000256" key="1">
    <source>
        <dbReference type="ARBA" id="ARBA00004683"/>
    </source>
</evidence>
<keyword evidence="4" id="KW-0175">Coiled coil</keyword>
<accession>A0ABU8WTZ7</accession>
<protein>
    <recommendedName>
        <fullName evidence="2">Poly(3-hydroxyalkanoate) polymerase subunit PhaE</fullName>
    </recommendedName>
</protein>
<dbReference type="EMBL" id="JBBKZT010000019">
    <property type="protein sequence ID" value="MEJ8851007.1"/>
    <property type="molecule type" value="Genomic_DNA"/>
</dbReference>
<dbReference type="Proteomes" id="UP001385892">
    <property type="component" value="Unassembled WGS sequence"/>
</dbReference>